<accession>A0A371ID87</accession>
<evidence type="ECO:0000313" key="3">
    <source>
        <dbReference type="Proteomes" id="UP000257109"/>
    </source>
</evidence>
<name>A0A371ID87_MUCPR</name>
<feature type="non-terminal residue" evidence="2">
    <location>
        <position position="1"/>
    </location>
</feature>
<reference evidence="2" key="1">
    <citation type="submission" date="2018-05" db="EMBL/GenBank/DDBJ databases">
        <title>Draft genome of Mucuna pruriens seed.</title>
        <authorList>
            <person name="Nnadi N.E."/>
            <person name="Vos R."/>
            <person name="Hasami M.H."/>
            <person name="Devisetty U.K."/>
            <person name="Aguiy J.C."/>
        </authorList>
    </citation>
    <scope>NUCLEOTIDE SEQUENCE [LARGE SCALE GENOMIC DNA]</scope>
    <source>
        <strain evidence="2">JCA_2017</strain>
    </source>
</reference>
<evidence type="ECO:0000313" key="2">
    <source>
        <dbReference type="EMBL" id="RDY12960.1"/>
    </source>
</evidence>
<dbReference type="Proteomes" id="UP000257109">
    <property type="component" value="Unassembled WGS sequence"/>
</dbReference>
<dbReference type="AlphaFoldDB" id="A0A371ID87"/>
<feature type="compositionally biased region" description="Low complexity" evidence="1">
    <location>
        <begin position="139"/>
        <end position="162"/>
    </location>
</feature>
<proteinExistence type="predicted"/>
<dbReference type="EMBL" id="QJKJ01000373">
    <property type="protein sequence ID" value="RDY12960.1"/>
    <property type="molecule type" value="Genomic_DNA"/>
</dbReference>
<feature type="region of interest" description="Disordered" evidence="1">
    <location>
        <begin position="250"/>
        <end position="273"/>
    </location>
</feature>
<feature type="compositionally biased region" description="Basic and acidic residues" evidence="1">
    <location>
        <begin position="167"/>
        <end position="178"/>
    </location>
</feature>
<keyword evidence="3" id="KW-1185">Reference proteome</keyword>
<dbReference type="OrthoDB" id="778454at2759"/>
<sequence length="368" mass="41067">MTHQGALMDKTQTTTRHLISNMASNTQQFGIRGANQSRMLNEIGGLTELTSLVRQLAVGQHQPSIVASVCGICTSVEHPTNMCPTLQETESNNLESVAAISGYLYGKQSYQSWQFDNQYGKQPFRPRPSQGPYAAQRFGPAPNAPQGQAGYQQPSPQYQAPPFHNSSNKECHISKGPDEVASNKQSGVPIKYELQQRAIPEKHEHHHPRPQDANRIANQYCHLLSVGSSNLPSQKIPNARGNASAITLRSGKELPQPAPPTEADFEPDANSQMPQQDKIVPFPFLTRTLSTRKPESDEELLRMFRKVEINIPLVDAIKQIPKYAKFLKELCVHKRKKMKGGVEVGGIVPALTREMLRPQNFLFPMHHW</sequence>
<feature type="region of interest" description="Disordered" evidence="1">
    <location>
        <begin position="118"/>
        <end position="187"/>
    </location>
</feature>
<comment type="caution">
    <text evidence="2">The sequence shown here is derived from an EMBL/GenBank/DDBJ whole genome shotgun (WGS) entry which is preliminary data.</text>
</comment>
<protein>
    <recommendedName>
        <fullName evidence="4">Retrotransposon gag domain-containing protein</fullName>
    </recommendedName>
</protein>
<gene>
    <name evidence="2" type="ORF">CR513_02182</name>
</gene>
<organism evidence="2 3">
    <name type="scientific">Mucuna pruriens</name>
    <name type="common">Velvet bean</name>
    <name type="synonym">Dolichos pruriens</name>
    <dbReference type="NCBI Taxonomy" id="157652"/>
    <lineage>
        <taxon>Eukaryota</taxon>
        <taxon>Viridiplantae</taxon>
        <taxon>Streptophyta</taxon>
        <taxon>Embryophyta</taxon>
        <taxon>Tracheophyta</taxon>
        <taxon>Spermatophyta</taxon>
        <taxon>Magnoliopsida</taxon>
        <taxon>eudicotyledons</taxon>
        <taxon>Gunneridae</taxon>
        <taxon>Pentapetalae</taxon>
        <taxon>rosids</taxon>
        <taxon>fabids</taxon>
        <taxon>Fabales</taxon>
        <taxon>Fabaceae</taxon>
        <taxon>Papilionoideae</taxon>
        <taxon>50 kb inversion clade</taxon>
        <taxon>NPAAA clade</taxon>
        <taxon>indigoferoid/millettioid clade</taxon>
        <taxon>Phaseoleae</taxon>
        <taxon>Mucuna</taxon>
    </lineage>
</organism>
<evidence type="ECO:0008006" key="4">
    <source>
        <dbReference type="Google" id="ProtNLM"/>
    </source>
</evidence>
<evidence type="ECO:0000256" key="1">
    <source>
        <dbReference type="SAM" id="MobiDB-lite"/>
    </source>
</evidence>